<name>A0ABD2ETP4_DAUMA</name>
<keyword evidence="6" id="KW-1185">Reference proteome</keyword>
<dbReference type="AlphaFoldDB" id="A0ABD2ETP4"/>
<proteinExistence type="inferred from homology"/>
<dbReference type="EMBL" id="JBFSEQ010000002">
    <property type="protein sequence ID" value="KAL2789643.1"/>
    <property type="molecule type" value="Genomic_DNA"/>
</dbReference>
<keyword evidence="5" id="KW-0808">Transferase</keyword>
<feature type="domain" description="ABC1 atypical kinase-like" evidence="4">
    <location>
        <begin position="73"/>
        <end position="203"/>
    </location>
</feature>
<accession>A0ABD2ETP4</accession>
<evidence type="ECO:0000313" key="5">
    <source>
        <dbReference type="EMBL" id="KAL2789643.1"/>
    </source>
</evidence>
<reference evidence="5 6" key="1">
    <citation type="journal article" date="2024" name="G3 (Bethesda)">
        <title>A hybrid genome assembly of the endangered aye-aye (Daubentonia madagascariensis).</title>
        <authorList>
            <person name="Versoza C.J."/>
            <person name="Pfeifer S.P."/>
        </authorList>
    </citation>
    <scope>NUCLEOTIDE SEQUENCE [LARGE SCALE GENOMIC DNA]</scope>
    <source>
        <strain evidence="5">6821</strain>
    </source>
</reference>
<protein>
    <recommendedName>
        <fullName evidence="2">AarF domain-containing protein kinase 1</fullName>
    </recommendedName>
</protein>
<dbReference type="Proteomes" id="UP001610411">
    <property type="component" value="Unassembled WGS sequence"/>
</dbReference>
<evidence type="ECO:0000256" key="3">
    <source>
        <dbReference type="ARBA" id="ARBA00045626"/>
    </source>
</evidence>
<dbReference type="InterPro" id="IPR011009">
    <property type="entry name" value="Kinase-like_dom_sf"/>
</dbReference>
<feature type="non-terminal residue" evidence="5">
    <location>
        <position position="1"/>
    </location>
</feature>
<comment type="caution">
    <text evidence="5">The sequence shown here is derived from an EMBL/GenBank/DDBJ whole genome shotgun (WGS) entry which is preliminary data.</text>
</comment>
<dbReference type="GO" id="GO:0016301">
    <property type="term" value="F:kinase activity"/>
    <property type="evidence" value="ECO:0007669"/>
    <property type="project" value="UniProtKB-KW"/>
</dbReference>
<evidence type="ECO:0000256" key="2">
    <source>
        <dbReference type="ARBA" id="ARBA00040082"/>
    </source>
</evidence>
<sequence length="439" mass="49968">TAVISYDYLTSLRSVPYGSEEYLALRSKVHLRSARRLCELCCANRGTFIKVGQHLGALDYLLPEEYTSTLKVLHSQAPQSSMQEVRQVIREDLGKEIHDLFMSFDDTPLGAASLAQVHKAVLHDGRTVAVKVQHPKVQAQSSKDILLMEVLVLAVKQLFPDFEFMWLVDEAKKNLPLELDFLNEGRNAEKVAQMLKHFDFLKISRHLGKMYSEMIFVNGFVHCDPHPGNVLVRKHPGTGKAEIILLDHGLYQVLTEEFRLDYCHLWQSLIWTDMKRVEEYSQRLGAGDLYPLFACMLTARSWDSVNRGISQAPVTATEDAEIRNNAANYLPQISQLLNHVPRQMLLIFKTNDLLRGIEAALGTRASASSFLNMSRCCIRALAEHKKKNTCSFFRRTQISFGEAFSLWQISLHELMLRVKGLKLPSWAMALLCWLFPAPH</sequence>
<keyword evidence="5" id="KW-0418">Kinase</keyword>
<comment type="function">
    <text evidence="3">Appears to be essential for maintaining mitochondrial cristae formation and mitochondrial function by acting via YME1L1 in a kinase-independent manner to regulate essential mitochondrial structural proteins OPA1 and IMMT. The action of this enzyme is not yet clear. It is not known if it has protein kinase activity and what type of substrate it would phosphorylate (Ser, Thr or Tyr).</text>
</comment>
<dbReference type="InterPro" id="IPR051130">
    <property type="entry name" value="Mito_struct-func_regulator"/>
</dbReference>
<evidence type="ECO:0000256" key="1">
    <source>
        <dbReference type="ARBA" id="ARBA00009670"/>
    </source>
</evidence>
<evidence type="ECO:0000259" key="4">
    <source>
        <dbReference type="Pfam" id="PF03109"/>
    </source>
</evidence>
<dbReference type="PANTHER" id="PTHR43173">
    <property type="entry name" value="ABC1 FAMILY PROTEIN"/>
    <property type="match status" value="1"/>
</dbReference>
<dbReference type="InterPro" id="IPR004147">
    <property type="entry name" value="ABC1_dom"/>
</dbReference>
<organism evidence="5 6">
    <name type="scientific">Daubentonia madagascariensis</name>
    <name type="common">Aye-aye</name>
    <name type="synonym">Sciurus madagascariensis</name>
    <dbReference type="NCBI Taxonomy" id="31869"/>
    <lineage>
        <taxon>Eukaryota</taxon>
        <taxon>Metazoa</taxon>
        <taxon>Chordata</taxon>
        <taxon>Craniata</taxon>
        <taxon>Vertebrata</taxon>
        <taxon>Euteleostomi</taxon>
        <taxon>Mammalia</taxon>
        <taxon>Eutheria</taxon>
        <taxon>Euarchontoglires</taxon>
        <taxon>Primates</taxon>
        <taxon>Strepsirrhini</taxon>
        <taxon>Chiromyiformes</taxon>
        <taxon>Daubentoniidae</taxon>
        <taxon>Daubentonia</taxon>
    </lineage>
</organism>
<dbReference type="CDD" id="cd13969">
    <property type="entry name" value="ADCK1-like"/>
    <property type="match status" value="1"/>
</dbReference>
<gene>
    <name evidence="5" type="ORF">WCI35_004602</name>
</gene>
<evidence type="ECO:0000313" key="6">
    <source>
        <dbReference type="Proteomes" id="UP001610411"/>
    </source>
</evidence>
<dbReference type="PANTHER" id="PTHR43173:SF19">
    <property type="entry name" value="AARF DOMAIN-CONTAINING PROTEIN KINASE 1"/>
    <property type="match status" value="1"/>
</dbReference>
<comment type="similarity">
    <text evidence="1">Belongs to the protein kinase superfamily. ADCK protein kinase family.</text>
</comment>
<dbReference type="Pfam" id="PF03109">
    <property type="entry name" value="ABC1"/>
    <property type="match status" value="1"/>
</dbReference>
<dbReference type="SUPFAM" id="SSF56112">
    <property type="entry name" value="Protein kinase-like (PK-like)"/>
    <property type="match status" value="1"/>
</dbReference>
<dbReference type="InterPro" id="IPR045307">
    <property type="entry name" value="ADCK1_dom"/>
</dbReference>